<dbReference type="KEGG" id="gfe:Gferi_11670"/>
<dbReference type="Proteomes" id="UP000095743">
    <property type="component" value="Chromosome"/>
</dbReference>
<gene>
    <name evidence="1" type="ORF">Gferi_11670</name>
</gene>
<reference evidence="1 2" key="1">
    <citation type="submission" date="2016-09" db="EMBL/GenBank/DDBJ databases">
        <title>Genomic analysis reveals versatility of anaerobic energy metabolism of Geosporobacter ferrireducens IRF9 of phylum Firmicutes.</title>
        <authorList>
            <person name="Kim S.-J."/>
        </authorList>
    </citation>
    <scope>NUCLEOTIDE SEQUENCE [LARGE SCALE GENOMIC DNA]</scope>
    <source>
        <strain evidence="1 2">IRF9</strain>
    </source>
</reference>
<accession>A0A1D8GH05</accession>
<evidence type="ECO:0000313" key="2">
    <source>
        <dbReference type="Proteomes" id="UP000095743"/>
    </source>
</evidence>
<sequence>MFIYFSKFLYNMQINFASEIYTKPAENFNKSENGYKKAFSKKMNEYPKKIQKMENALCVLKKPGLKVDRILYILKLEMQFIHIRNEWTWMKIREEAK</sequence>
<protein>
    <submittedName>
        <fullName evidence="1">Uncharacterized protein</fullName>
    </submittedName>
</protein>
<evidence type="ECO:0000313" key="1">
    <source>
        <dbReference type="EMBL" id="AOT70195.1"/>
    </source>
</evidence>
<proteinExistence type="predicted"/>
<keyword evidence="2" id="KW-1185">Reference proteome</keyword>
<organism evidence="1 2">
    <name type="scientific">Geosporobacter ferrireducens</name>
    <dbReference type="NCBI Taxonomy" id="1424294"/>
    <lineage>
        <taxon>Bacteria</taxon>
        <taxon>Bacillati</taxon>
        <taxon>Bacillota</taxon>
        <taxon>Clostridia</taxon>
        <taxon>Peptostreptococcales</taxon>
        <taxon>Thermotaleaceae</taxon>
        <taxon>Geosporobacter</taxon>
    </lineage>
</organism>
<dbReference type="EMBL" id="CP017269">
    <property type="protein sequence ID" value="AOT70195.1"/>
    <property type="molecule type" value="Genomic_DNA"/>
</dbReference>
<name>A0A1D8GH05_9FIRM</name>
<dbReference type="AlphaFoldDB" id="A0A1D8GH05"/>
<dbReference type="STRING" id="1424294.Gferi_11670"/>